<keyword evidence="5" id="KW-0915">Sodium</keyword>
<sequence>MNITEEEIEVPKVALASWKFEEVAVYLGITLFILILLLMKYVYHKLKWIASYIPESLILIMVGLVFGAIVWYVPSAAPGLKNIRLTPNLFFYILLPPIVLESAYSLFNRTFADLFTPIMLFAVIGTVLNFLLIGFGMWGIDKLIGLGNPPIGLTMKEYLLFASLIVAVDPVAVLAIFQDIGVDAGLYYMVFGESLLNDAVTVVLYNIMSAFVAAEQIYTGDILIGIGSFFTVSLGGVLIGLILGILSCLITKLRALSGALPLFLMSYISYVIGDLFGWSGIIAIIVCGVFQAAYAFHNVVPLKIIMLRAGVGQLSSICEAIIFLMLGLEVMATDLIWHTGFIITAVILCLFARTLITFILSAIINHNRPSHSKIHWSEQVIIGYGGLRGAVAFSLAVLVNEHFLGEHGHTARNVLITATLVVILFTVAFMGITMKPLVRLLNIRLAKDTENKLFITLNNSVTNQALLYIEALIGEQGSHHFREIMYRLDDKYIRPFLQKNAMKHSQKIVKVYEKYALQFHTEAIKNRKKLDDANMREDDVQTSGNANAESSPLPCPQMRRITTVAFDPLNDTEGDIFETSVKLNMPKQVRRRVNVASMYQGDNSDIYSPHRSIFHEANDAHFAQFSRHQHRLLELLADHINVAGEGKLQKGRAMSIDSAMGSPRMNKRHHGKRFRRTHTEAVGYQQRTPTPPASPTEGEKLLIHHRHTDKRHLPRVPRNPTSPPHQTNV</sequence>
<keyword evidence="8 9" id="KW-0739">Sodium transport</keyword>
<evidence type="ECO:0000256" key="11">
    <source>
        <dbReference type="SAM" id="Phobius"/>
    </source>
</evidence>
<protein>
    <recommendedName>
        <fullName evidence="9">Sodium/hydrogen exchanger</fullName>
    </recommendedName>
</protein>
<evidence type="ECO:0000313" key="13">
    <source>
        <dbReference type="EMBL" id="VDL60170.1"/>
    </source>
</evidence>
<evidence type="ECO:0000256" key="5">
    <source>
        <dbReference type="ARBA" id="ARBA00023053"/>
    </source>
</evidence>
<dbReference type="Gene3D" id="6.10.140.1330">
    <property type="match status" value="1"/>
</dbReference>
<keyword evidence="4 11" id="KW-1133">Transmembrane helix</keyword>
<gene>
    <name evidence="13" type="ORF">HDID_LOCUS7852</name>
</gene>
<dbReference type="Proteomes" id="UP000274504">
    <property type="component" value="Unassembled WGS sequence"/>
</dbReference>
<reference evidence="15" key="1">
    <citation type="submission" date="2017-02" db="UniProtKB">
        <authorList>
            <consortium name="WormBaseParasite"/>
        </authorList>
    </citation>
    <scope>IDENTIFICATION</scope>
</reference>
<feature type="transmembrane region" description="Helical" evidence="11">
    <location>
        <begin position="158"/>
        <end position="177"/>
    </location>
</feature>
<evidence type="ECO:0000256" key="1">
    <source>
        <dbReference type="ARBA" id="ARBA00004141"/>
    </source>
</evidence>
<feature type="region of interest" description="Disordered" evidence="10">
    <location>
        <begin position="658"/>
        <end position="729"/>
    </location>
</feature>
<dbReference type="GO" id="GO:0005886">
    <property type="term" value="C:plasma membrane"/>
    <property type="evidence" value="ECO:0007669"/>
    <property type="project" value="TreeGrafter"/>
</dbReference>
<comment type="subcellular location">
    <subcellularLocation>
        <location evidence="1">Membrane</location>
        <topology evidence="1">Multi-pass membrane protein</topology>
    </subcellularLocation>
</comment>
<keyword evidence="6 9" id="KW-0406">Ion transport</keyword>
<evidence type="ECO:0000313" key="14">
    <source>
        <dbReference type="Proteomes" id="UP000274504"/>
    </source>
</evidence>
<dbReference type="InterPro" id="IPR006153">
    <property type="entry name" value="Cation/H_exchanger_TM"/>
</dbReference>
<dbReference type="GO" id="GO:0015385">
    <property type="term" value="F:sodium:proton antiporter activity"/>
    <property type="evidence" value="ECO:0007669"/>
    <property type="project" value="InterPro"/>
</dbReference>
<evidence type="ECO:0000256" key="6">
    <source>
        <dbReference type="ARBA" id="ARBA00023065"/>
    </source>
</evidence>
<feature type="transmembrane region" description="Helical" evidence="11">
    <location>
        <begin position="89"/>
        <end position="107"/>
    </location>
</feature>
<dbReference type="PANTHER" id="PTHR10110:SF126">
    <property type="entry name" value="NA(+)_H(+) EXCHANGER PROTEIN 7"/>
    <property type="match status" value="1"/>
</dbReference>
<evidence type="ECO:0000256" key="7">
    <source>
        <dbReference type="ARBA" id="ARBA00023136"/>
    </source>
</evidence>
<evidence type="ECO:0000256" key="4">
    <source>
        <dbReference type="ARBA" id="ARBA00022989"/>
    </source>
</evidence>
<dbReference type="OrthoDB" id="196264at2759"/>
<feature type="transmembrane region" description="Helical" evidence="11">
    <location>
        <begin position="114"/>
        <end position="138"/>
    </location>
</feature>
<dbReference type="GO" id="GO:0098719">
    <property type="term" value="P:sodium ion import across plasma membrane"/>
    <property type="evidence" value="ECO:0007669"/>
    <property type="project" value="TreeGrafter"/>
</dbReference>
<evidence type="ECO:0000256" key="9">
    <source>
        <dbReference type="RuleBase" id="RU003722"/>
    </source>
</evidence>
<feature type="transmembrane region" description="Helical" evidence="11">
    <location>
        <begin position="222"/>
        <end position="246"/>
    </location>
</feature>
<dbReference type="InterPro" id="IPR004709">
    <property type="entry name" value="NaH_exchanger"/>
</dbReference>
<proteinExistence type="inferred from homology"/>
<evidence type="ECO:0000313" key="15">
    <source>
        <dbReference type="WBParaSite" id="HDID_0000785401-mRNA-1"/>
    </source>
</evidence>
<name>A0A0R3SRN7_HYMDI</name>
<dbReference type="PRINTS" id="PR01084">
    <property type="entry name" value="NAHEXCHNGR"/>
</dbReference>
<dbReference type="EMBL" id="UYSG01010989">
    <property type="protein sequence ID" value="VDL60170.1"/>
    <property type="molecule type" value="Genomic_DNA"/>
</dbReference>
<feature type="transmembrane region" description="Helical" evidence="11">
    <location>
        <begin position="23"/>
        <end position="43"/>
    </location>
</feature>
<feature type="compositionally biased region" description="Basic and acidic residues" evidence="10">
    <location>
        <begin position="530"/>
        <end position="539"/>
    </location>
</feature>
<keyword evidence="7 11" id="KW-0472">Membrane</keyword>
<feature type="transmembrane region" description="Helical" evidence="11">
    <location>
        <begin position="340"/>
        <end position="360"/>
    </location>
</feature>
<feature type="transmembrane region" description="Helical" evidence="11">
    <location>
        <begin position="186"/>
        <end position="207"/>
    </location>
</feature>
<keyword evidence="3 9" id="KW-0812">Transmembrane</keyword>
<dbReference type="AlphaFoldDB" id="A0A0R3SRN7"/>
<feature type="transmembrane region" description="Helical" evidence="11">
    <location>
        <begin position="55"/>
        <end position="74"/>
    </location>
</feature>
<dbReference type="NCBIfam" id="TIGR00840">
    <property type="entry name" value="b_cpa1"/>
    <property type="match status" value="1"/>
</dbReference>
<dbReference type="STRING" id="6216.A0A0R3SRN7"/>
<comment type="similarity">
    <text evidence="9">Belongs to the monovalent cation:proton antiporter 1 (CPA1) transporter (TC 2.A.36) family.</text>
</comment>
<dbReference type="Pfam" id="PF00999">
    <property type="entry name" value="Na_H_Exchanger"/>
    <property type="match status" value="1"/>
</dbReference>
<feature type="compositionally biased region" description="Polar residues" evidence="10">
    <location>
        <begin position="541"/>
        <end position="550"/>
    </location>
</feature>
<feature type="compositionally biased region" description="Basic residues" evidence="10">
    <location>
        <begin position="665"/>
        <end position="676"/>
    </location>
</feature>
<dbReference type="InterPro" id="IPR018422">
    <property type="entry name" value="Cation/H_exchanger_CPA1"/>
</dbReference>
<dbReference type="PANTHER" id="PTHR10110">
    <property type="entry name" value="SODIUM/HYDROGEN EXCHANGER"/>
    <property type="match status" value="1"/>
</dbReference>
<feature type="transmembrane region" description="Helical" evidence="11">
    <location>
        <begin position="278"/>
        <end position="297"/>
    </location>
</feature>
<feature type="transmembrane region" description="Helical" evidence="11">
    <location>
        <begin position="414"/>
        <end position="434"/>
    </location>
</feature>
<evidence type="ECO:0000256" key="8">
    <source>
        <dbReference type="ARBA" id="ARBA00023201"/>
    </source>
</evidence>
<organism evidence="15">
    <name type="scientific">Hymenolepis diminuta</name>
    <name type="common">Rat tapeworm</name>
    <dbReference type="NCBI Taxonomy" id="6216"/>
    <lineage>
        <taxon>Eukaryota</taxon>
        <taxon>Metazoa</taxon>
        <taxon>Spiralia</taxon>
        <taxon>Lophotrochozoa</taxon>
        <taxon>Platyhelminthes</taxon>
        <taxon>Cestoda</taxon>
        <taxon>Eucestoda</taxon>
        <taxon>Cyclophyllidea</taxon>
        <taxon>Hymenolepididae</taxon>
        <taxon>Hymenolepis</taxon>
    </lineage>
</organism>
<feature type="region of interest" description="Disordered" evidence="10">
    <location>
        <begin position="530"/>
        <end position="554"/>
    </location>
</feature>
<keyword evidence="9" id="KW-0050">Antiport</keyword>
<keyword evidence="2 9" id="KW-0813">Transport</keyword>
<dbReference type="WBParaSite" id="HDID_0000785401-mRNA-1">
    <property type="protein sequence ID" value="HDID_0000785401-mRNA-1"/>
    <property type="gene ID" value="HDID_0000785401"/>
</dbReference>
<evidence type="ECO:0000256" key="10">
    <source>
        <dbReference type="SAM" id="MobiDB-lite"/>
    </source>
</evidence>
<reference evidence="13 14" key="2">
    <citation type="submission" date="2018-11" db="EMBL/GenBank/DDBJ databases">
        <authorList>
            <consortium name="Pathogen Informatics"/>
        </authorList>
    </citation>
    <scope>NUCLEOTIDE SEQUENCE [LARGE SCALE GENOMIC DNA]</scope>
</reference>
<accession>A0A0R3SRN7</accession>
<evidence type="ECO:0000256" key="3">
    <source>
        <dbReference type="ARBA" id="ARBA00022692"/>
    </source>
</evidence>
<feature type="domain" description="Cation/H+ exchanger transmembrane" evidence="12">
    <location>
        <begin position="33"/>
        <end position="439"/>
    </location>
</feature>
<feature type="transmembrane region" description="Helical" evidence="11">
    <location>
        <begin position="309"/>
        <end position="328"/>
    </location>
</feature>
<feature type="compositionally biased region" description="Basic residues" evidence="10">
    <location>
        <begin position="703"/>
        <end position="715"/>
    </location>
</feature>
<feature type="transmembrane region" description="Helical" evidence="11">
    <location>
        <begin position="253"/>
        <end position="272"/>
    </location>
</feature>
<evidence type="ECO:0000256" key="2">
    <source>
        <dbReference type="ARBA" id="ARBA00022448"/>
    </source>
</evidence>
<evidence type="ECO:0000259" key="12">
    <source>
        <dbReference type="Pfam" id="PF00999"/>
    </source>
</evidence>
<dbReference type="GO" id="GO:0015386">
    <property type="term" value="F:potassium:proton antiporter activity"/>
    <property type="evidence" value="ECO:0007669"/>
    <property type="project" value="TreeGrafter"/>
</dbReference>
<dbReference type="GO" id="GO:0051453">
    <property type="term" value="P:regulation of intracellular pH"/>
    <property type="evidence" value="ECO:0007669"/>
    <property type="project" value="TreeGrafter"/>
</dbReference>